<dbReference type="InterPro" id="IPR010982">
    <property type="entry name" value="Lambda_DNA-bd_dom_sf"/>
</dbReference>
<protein>
    <recommendedName>
        <fullName evidence="3">HTH cro/C1-type domain-containing protein</fullName>
    </recommendedName>
</protein>
<evidence type="ECO:0000313" key="1">
    <source>
        <dbReference type="EMBL" id="KPV51838.1"/>
    </source>
</evidence>
<dbReference type="EMBL" id="LJCR01000757">
    <property type="protein sequence ID" value="KPV51838.1"/>
    <property type="molecule type" value="Genomic_DNA"/>
</dbReference>
<accession>A0A0P9D1J6</accession>
<dbReference type="Proteomes" id="UP000050509">
    <property type="component" value="Unassembled WGS sequence"/>
</dbReference>
<dbReference type="AlphaFoldDB" id="A0A0P9D1J6"/>
<dbReference type="Gene3D" id="1.10.260.40">
    <property type="entry name" value="lambda repressor-like DNA-binding domains"/>
    <property type="match status" value="1"/>
</dbReference>
<sequence length="81" mass="9024">MKMYIFKSDAAEQIGKAGLTQAEIARRCGLDKSNLHKKITLRPRIRLSTAARFATAFAELTHVTQAQAMAQLFDEAEEAQD</sequence>
<evidence type="ECO:0008006" key="3">
    <source>
        <dbReference type="Google" id="ProtNLM"/>
    </source>
</evidence>
<organism evidence="1 2">
    <name type="scientific">Kouleothrix aurantiaca</name>
    <dbReference type="NCBI Taxonomy" id="186479"/>
    <lineage>
        <taxon>Bacteria</taxon>
        <taxon>Bacillati</taxon>
        <taxon>Chloroflexota</taxon>
        <taxon>Chloroflexia</taxon>
        <taxon>Chloroflexales</taxon>
        <taxon>Roseiflexineae</taxon>
        <taxon>Roseiflexaceae</taxon>
        <taxon>Kouleothrix</taxon>
    </lineage>
</organism>
<dbReference type="SUPFAM" id="SSF47413">
    <property type="entry name" value="lambda repressor-like DNA-binding domains"/>
    <property type="match status" value="1"/>
</dbReference>
<evidence type="ECO:0000313" key="2">
    <source>
        <dbReference type="Proteomes" id="UP000050509"/>
    </source>
</evidence>
<name>A0A0P9D1J6_9CHLR</name>
<proteinExistence type="predicted"/>
<comment type="caution">
    <text evidence="1">The sequence shown here is derived from an EMBL/GenBank/DDBJ whole genome shotgun (WGS) entry which is preliminary data.</text>
</comment>
<gene>
    <name evidence="1" type="ORF">SE17_18950</name>
</gene>
<dbReference type="GO" id="GO:0003677">
    <property type="term" value="F:DNA binding"/>
    <property type="evidence" value="ECO:0007669"/>
    <property type="project" value="InterPro"/>
</dbReference>
<keyword evidence="2" id="KW-1185">Reference proteome</keyword>
<reference evidence="1 2" key="1">
    <citation type="submission" date="2015-09" db="EMBL/GenBank/DDBJ databases">
        <title>Draft genome sequence of Kouleothrix aurantiaca JCM 19913.</title>
        <authorList>
            <person name="Hemp J."/>
        </authorList>
    </citation>
    <scope>NUCLEOTIDE SEQUENCE [LARGE SCALE GENOMIC DNA]</scope>
    <source>
        <strain evidence="1 2">COM-B</strain>
    </source>
</reference>